<comment type="caution">
    <text evidence="1">The sequence shown here is derived from an EMBL/GenBank/DDBJ whole genome shotgun (WGS) entry which is preliminary data.</text>
</comment>
<evidence type="ECO:0000313" key="1">
    <source>
        <dbReference type="EMBL" id="KAK9844869.1"/>
    </source>
</evidence>
<sequence>METVTLTKTTVQTVHQDIVRLEDAADRYGGVVLFSGAQITDPPTEGWVQTAAAFFEPRKASSYVTAVRKMEGVAEVQKRADKVPYLPLEVASWSAERGGKLRLVLQGKSKGTMFTREHEKDGLVFGTVGRSNPVFRYFRRVAPDAALEADDA</sequence>
<dbReference type="EMBL" id="JALJOS010000001">
    <property type="protein sequence ID" value="KAK9844869.1"/>
    <property type="molecule type" value="Genomic_DNA"/>
</dbReference>
<proteinExistence type="predicted"/>
<protein>
    <submittedName>
        <fullName evidence="1">Uncharacterized protein</fullName>
    </submittedName>
</protein>
<dbReference type="AlphaFoldDB" id="A0AAW1SH56"/>
<organism evidence="1 2">
    <name type="scientific">Apatococcus lobatus</name>
    <dbReference type="NCBI Taxonomy" id="904363"/>
    <lineage>
        <taxon>Eukaryota</taxon>
        <taxon>Viridiplantae</taxon>
        <taxon>Chlorophyta</taxon>
        <taxon>core chlorophytes</taxon>
        <taxon>Trebouxiophyceae</taxon>
        <taxon>Chlorellales</taxon>
        <taxon>Chlorellaceae</taxon>
        <taxon>Apatococcus</taxon>
    </lineage>
</organism>
<gene>
    <name evidence="1" type="ORF">WJX74_007970</name>
</gene>
<name>A0AAW1SH56_9CHLO</name>
<keyword evidence="2" id="KW-1185">Reference proteome</keyword>
<accession>A0AAW1SH56</accession>
<evidence type="ECO:0000313" key="2">
    <source>
        <dbReference type="Proteomes" id="UP001438707"/>
    </source>
</evidence>
<dbReference type="Proteomes" id="UP001438707">
    <property type="component" value="Unassembled WGS sequence"/>
</dbReference>
<reference evidence="1 2" key="1">
    <citation type="journal article" date="2024" name="Nat. Commun.">
        <title>Phylogenomics reveals the evolutionary origins of lichenization in chlorophyte algae.</title>
        <authorList>
            <person name="Puginier C."/>
            <person name="Libourel C."/>
            <person name="Otte J."/>
            <person name="Skaloud P."/>
            <person name="Haon M."/>
            <person name="Grisel S."/>
            <person name="Petersen M."/>
            <person name="Berrin J.G."/>
            <person name="Delaux P.M."/>
            <person name="Dal Grande F."/>
            <person name="Keller J."/>
        </authorList>
    </citation>
    <scope>NUCLEOTIDE SEQUENCE [LARGE SCALE GENOMIC DNA]</scope>
    <source>
        <strain evidence="1 2">SAG 2145</strain>
    </source>
</reference>